<dbReference type="EMBL" id="APPZ01000007">
    <property type="protein sequence ID" value="ENV73080.1"/>
    <property type="molecule type" value="Genomic_DNA"/>
</dbReference>
<gene>
    <name evidence="2" type="ORF">F946_02573</name>
</gene>
<dbReference type="PATRIC" id="fig|1217662.4.peg.2493"/>
<dbReference type="GO" id="GO:0004519">
    <property type="term" value="F:endonuclease activity"/>
    <property type="evidence" value="ECO:0007669"/>
    <property type="project" value="InterPro"/>
</dbReference>
<sequence length="229" mass="27415">MFKVSKSARPTDWTTKDYKDPVVVKQLKKDFYGKCYICEQKHFPNLNVEHFIPHLDDETLKLDWNNLYYACSRCNSIKNKYYDDMLDCCNQAHLVEEWIKVYYRMPDEDIEVINACSNDHPYHEKAETSKELITKCFNNANSGIQEVSKEDLREKIIEVHNEFLDLRREFFKELDNWQEADKIKKADDIKHRLKSHYAFSAILRGYLEKDTKWRTALEEIEQLKLQQSA</sequence>
<organism evidence="2 3">
    <name type="scientific">Acinetobacter johnsonii ANC 3681</name>
    <dbReference type="NCBI Taxonomy" id="1217662"/>
    <lineage>
        <taxon>Bacteria</taxon>
        <taxon>Pseudomonadati</taxon>
        <taxon>Pseudomonadota</taxon>
        <taxon>Gammaproteobacteria</taxon>
        <taxon>Moraxellales</taxon>
        <taxon>Moraxellaceae</taxon>
        <taxon>Acinetobacter</taxon>
    </lineage>
</organism>
<feature type="domain" description="HNH" evidence="1">
    <location>
        <begin position="35"/>
        <end position="79"/>
    </location>
</feature>
<dbReference type="Pfam" id="PF01844">
    <property type="entry name" value="HNH"/>
    <property type="match status" value="1"/>
</dbReference>
<evidence type="ECO:0000313" key="2">
    <source>
        <dbReference type="EMBL" id="ENV73080.1"/>
    </source>
</evidence>
<dbReference type="RefSeq" id="WP_004982890.1">
    <property type="nucleotide sequence ID" value="NZ_KB849705.1"/>
</dbReference>
<name>N9CXF6_ACIJO</name>
<dbReference type="AlphaFoldDB" id="N9CXF6"/>
<evidence type="ECO:0000313" key="3">
    <source>
        <dbReference type="Proteomes" id="UP000018444"/>
    </source>
</evidence>
<dbReference type="HOGENOM" id="CLU_107902_0_0_6"/>
<comment type="caution">
    <text evidence="2">The sequence shown here is derived from an EMBL/GenBank/DDBJ whole genome shotgun (WGS) entry which is preliminary data.</text>
</comment>
<evidence type="ECO:0000259" key="1">
    <source>
        <dbReference type="Pfam" id="PF01844"/>
    </source>
</evidence>
<dbReference type="Gene3D" id="1.10.30.50">
    <property type="match status" value="1"/>
</dbReference>
<dbReference type="GeneID" id="56339728"/>
<accession>N9CXF6</accession>
<protein>
    <recommendedName>
        <fullName evidence="1">HNH domain-containing protein</fullName>
    </recommendedName>
</protein>
<dbReference type="GO" id="GO:0003676">
    <property type="term" value="F:nucleic acid binding"/>
    <property type="evidence" value="ECO:0007669"/>
    <property type="project" value="InterPro"/>
</dbReference>
<proteinExistence type="predicted"/>
<reference evidence="2 3" key="1">
    <citation type="submission" date="2013-02" db="EMBL/GenBank/DDBJ databases">
        <title>The Genome Sequence of Acinetobacter johnsonii ANC 3681.</title>
        <authorList>
            <consortium name="The Broad Institute Genome Sequencing Platform"/>
            <consortium name="The Broad Institute Genome Sequencing Center for Infectious Disease"/>
            <person name="Cerqueira G."/>
            <person name="Feldgarden M."/>
            <person name="Courvalin P."/>
            <person name="Perichon B."/>
            <person name="Grillot-Courvalin C."/>
            <person name="Clermont D."/>
            <person name="Rocha E."/>
            <person name="Yoon E.-J."/>
            <person name="Nemec A."/>
            <person name="Walker B."/>
            <person name="Young S.K."/>
            <person name="Zeng Q."/>
            <person name="Gargeya S."/>
            <person name="Fitzgerald M."/>
            <person name="Haas B."/>
            <person name="Abouelleil A."/>
            <person name="Alvarado L."/>
            <person name="Arachchi H.M."/>
            <person name="Berlin A.M."/>
            <person name="Chapman S.B."/>
            <person name="Dewar J."/>
            <person name="Goldberg J."/>
            <person name="Griggs A."/>
            <person name="Gujja S."/>
            <person name="Hansen M."/>
            <person name="Howarth C."/>
            <person name="Imamovic A."/>
            <person name="Larimer J."/>
            <person name="McCowan C."/>
            <person name="Murphy C."/>
            <person name="Neiman D."/>
            <person name="Pearson M."/>
            <person name="Priest M."/>
            <person name="Roberts A."/>
            <person name="Saif S."/>
            <person name="Shea T."/>
            <person name="Sisk P."/>
            <person name="Sykes S."/>
            <person name="Wortman J."/>
            <person name="Nusbaum C."/>
            <person name="Birren B."/>
        </authorList>
    </citation>
    <scope>NUCLEOTIDE SEQUENCE [LARGE SCALE GENOMIC DNA]</scope>
    <source>
        <strain evidence="2 3">ANC 3681</strain>
    </source>
</reference>
<dbReference type="Proteomes" id="UP000018444">
    <property type="component" value="Unassembled WGS sequence"/>
</dbReference>
<dbReference type="InterPro" id="IPR002711">
    <property type="entry name" value="HNH"/>
</dbReference>
<dbReference type="GO" id="GO:0008270">
    <property type="term" value="F:zinc ion binding"/>
    <property type="evidence" value="ECO:0007669"/>
    <property type="project" value="InterPro"/>
</dbReference>